<dbReference type="RefSeq" id="WP_039606705.1">
    <property type="nucleotide sequence ID" value="NZ_FMUP01000002.1"/>
</dbReference>
<protein>
    <recommendedName>
        <fullName evidence="9">Sulfate transport system permease protein CysT</fullName>
    </recommendedName>
</protein>
<organism evidence="11 12">
    <name type="scientific">Pseudomonas flexibilis</name>
    <dbReference type="NCBI Taxonomy" id="706570"/>
    <lineage>
        <taxon>Bacteria</taxon>
        <taxon>Pseudomonadati</taxon>
        <taxon>Pseudomonadota</taxon>
        <taxon>Gammaproteobacteria</taxon>
        <taxon>Pseudomonadales</taxon>
        <taxon>Pseudomonadaceae</taxon>
        <taxon>Pseudomonas</taxon>
    </lineage>
</organism>
<evidence type="ECO:0000256" key="8">
    <source>
        <dbReference type="ARBA" id="ARBA00025323"/>
    </source>
</evidence>
<evidence type="ECO:0000256" key="2">
    <source>
        <dbReference type="ARBA" id="ARBA00011779"/>
    </source>
</evidence>
<feature type="domain" description="ABC transmembrane type-1" evidence="10">
    <location>
        <begin position="59"/>
        <end position="262"/>
    </location>
</feature>
<evidence type="ECO:0000313" key="12">
    <source>
        <dbReference type="Proteomes" id="UP000030980"/>
    </source>
</evidence>
<dbReference type="OrthoDB" id="9804629at2"/>
<sequence>MLRRTSPVIPGFGLTLGYTLCYLSFLVLIPLAALFVKTAELTWEQFVAITTSARVLAALKLSFATAFGAALLNGVIGTLLAWVLVRYRFPGRKLIDALIDLPFALPTAVAGIALTALYAPNGLIGQFASAVGLKIAYSPLGITLALTFVTLPFVVRTLQPVLADIPREVEEAASCLGAKPLQVFRHVLVPALLPAWLTGFALAFARGVGEYGSVIFIAGNMPGKTEILPLLIMVKLDQYDYAGATAIGVLMLVVAFILLLLINLLQRYIRSR</sequence>
<evidence type="ECO:0000256" key="1">
    <source>
        <dbReference type="ARBA" id="ARBA00004651"/>
    </source>
</evidence>
<evidence type="ECO:0000256" key="7">
    <source>
        <dbReference type="ARBA" id="ARBA00023136"/>
    </source>
</evidence>
<keyword evidence="6 9" id="KW-0764">Sulfate transport</keyword>
<proteinExistence type="inferred from homology"/>
<dbReference type="InterPro" id="IPR005667">
    <property type="entry name" value="Sulph_transpt2"/>
</dbReference>
<comment type="caution">
    <text evidence="9">Lacks conserved residue(s) required for the propagation of feature annotation.</text>
</comment>
<comment type="similarity">
    <text evidence="9">Belongs to the binding-protein-dependent transport system permease family. CysTW subfamily.</text>
</comment>
<dbReference type="PANTHER" id="PTHR30406">
    <property type="entry name" value="SULFATE TRANSPORT SYSTEM PERMEASE PROTEIN"/>
    <property type="match status" value="1"/>
</dbReference>
<name>A0A0B3BQC5_9PSED</name>
<dbReference type="Gene3D" id="1.10.3720.10">
    <property type="entry name" value="MetI-like"/>
    <property type="match status" value="1"/>
</dbReference>
<feature type="transmembrane region" description="Helical" evidence="9">
    <location>
        <begin position="241"/>
        <end position="265"/>
    </location>
</feature>
<keyword evidence="4 9" id="KW-0812">Transmembrane</keyword>
<evidence type="ECO:0000256" key="3">
    <source>
        <dbReference type="ARBA" id="ARBA00022448"/>
    </source>
</evidence>
<dbReference type="CDD" id="cd06261">
    <property type="entry name" value="TM_PBP2"/>
    <property type="match status" value="1"/>
</dbReference>
<dbReference type="NCBIfam" id="TIGR00969">
    <property type="entry name" value="3a0106s02"/>
    <property type="match status" value="1"/>
</dbReference>
<feature type="transmembrane region" description="Helical" evidence="9">
    <location>
        <begin position="187"/>
        <end position="205"/>
    </location>
</feature>
<dbReference type="STRING" id="706570.PT85_11545"/>
<comment type="function">
    <text evidence="9">Part of the ABC transporter complex (TC 3.A.1.6.1) involved in sulfate/thiosulfate import.</text>
</comment>
<keyword evidence="12" id="KW-1185">Reference proteome</keyword>
<dbReference type="NCBIfam" id="TIGR02139">
    <property type="entry name" value="permease_CysT"/>
    <property type="match status" value="1"/>
</dbReference>
<comment type="subcellular location">
    <subcellularLocation>
        <location evidence="1">Cell membrane</location>
        <topology evidence="1">Multi-pass membrane protein</topology>
    </subcellularLocation>
</comment>
<feature type="transmembrane region" description="Helical" evidence="9">
    <location>
        <begin position="97"/>
        <end position="119"/>
    </location>
</feature>
<dbReference type="SUPFAM" id="SSF161098">
    <property type="entry name" value="MetI-like"/>
    <property type="match status" value="1"/>
</dbReference>
<dbReference type="FunFam" id="1.10.3720.10:FF:000004">
    <property type="entry name" value="Sulfate transport system permease protein CysT"/>
    <property type="match status" value="1"/>
</dbReference>
<evidence type="ECO:0000256" key="6">
    <source>
        <dbReference type="ARBA" id="ARBA00023032"/>
    </source>
</evidence>
<evidence type="ECO:0000259" key="10">
    <source>
        <dbReference type="PROSITE" id="PS50928"/>
    </source>
</evidence>
<dbReference type="PROSITE" id="PS50928">
    <property type="entry name" value="ABC_TM1"/>
    <property type="match status" value="1"/>
</dbReference>
<keyword evidence="3 9" id="KW-0813">Transport</keyword>
<dbReference type="GO" id="GO:0005886">
    <property type="term" value="C:plasma membrane"/>
    <property type="evidence" value="ECO:0007669"/>
    <property type="project" value="UniProtKB-SubCell"/>
</dbReference>
<feature type="transmembrane region" description="Helical" evidence="9">
    <location>
        <begin position="135"/>
        <end position="155"/>
    </location>
</feature>
<comment type="subunit">
    <text evidence="2">The complex is composed of two ATP-binding proteins (CysA), two transmembrane proteins (CysT and CysW) and a solute-binding protein (CysP).</text>
</comment>
<dbReference type="AlphaFoldDB" id="A0A0B3BQC5"/>
<dbReference type="InterPro" id="IPR011865">
    <property type="entry name" value="CysT_permease"/>
</dbReference>
<dbReference type="InterPro" id="IPR000515">
    <property type="entry name" value="MetI-like"/>
</dbReference>
<dbReference type="PANTHER" id="PTHR30406:SF8">
    <property type="entry name" value="SULFATE TRANSPORT SYSTEM PERMEASE PROTEIN CYST"/>
    <property type="match status" value="1"/>
</dbReference>
<dbReference type="EMBL" id="JTAK01000004">
    <property type="protein sequence ID" value="KHO64810.1"/>
    <property type="molecule type" value="Genomic_DNA"/>
</dbReference>
<evidence type="ECO:0000256" key="4">
    <source>
        <dbReference type="ARBA" id="ARBA00022692"/>
    </source>
</evidence>
<dbReference type="Pfam" id="PF00528">
    <property type="entry name" value="BPD_transp_1"/>
    <property type="match status" value="1"/>
</dbReference>
<evidence type="ECO:0000313" key="11">
    <source>
        <dbReference type="EMBL" id="KHO64810.1"/>
    </source>
</evidence>
<evidence type="ECO:0000256" key="9">
    <source>
        <dbReference type="RuleBase" id="RU366001"/>
    </source>
</evidence>
<feature type="transmembrane region" description="Helical" evidence="9">
    <location>
        <begin position="61"/>
        <end position="85"/>
    </location>
</feature>
<comment type="function">
    <text evidence="8">Part of the ABC transporter complex CysAWTP (TC 3.A.1.6.1) involved in sulfate/thiosulfate import. Probably responsible for the translocation of the substrate across the membrane.</text>
</comment>
<dbReference type="GO" id="GO:0015419">
    <property type="term" value="F:ABC-type sulfate transporter activity"/>
    <property type="evidence" value="ECO:0007669"/>
    <property type="project" value="UniProtKB-UniRule"/>
</dbReference>
<keyword evidence="5 9" id="KW-1133">Transmembrane helix</keyword>
<comment type="caution">
    <text evidence="11">The sequence shown here is derived from an EMBL/GenBank/DDBJ whole genome shotgun (WGS) entry which is preliminary data.</text>
</comment>
<accession>A0A0B3BQC5</accession>
<keyword evidence="7 9" id="KW-0472">Membrane</keyword>
<feature type="transmembrane region" description="Helical" evidence="9">
    <location>
        <begin position="12"/>
        <end position="36"/>
    </location>
</feature>
<dbReference type="InterPro" id="IPR035906">
    <property type="entry name" value="MetI-like_sf"/>
</dbReference>
<gene>
    <name evidence="11" type="ORF">PT85_11545</name>
</gene>
<dbReference type="Proteomes" id="UP000030980">
    <property type="component" value="Unassembled WGS sequence"/>
</dbReference>
<reference evidence="11 12" key="1">
    <citation type="submission" date="2014-11" db="EMBL/GenBank/DDBJ databases">
        <title>Genome sequence of Pseudomonas tuomuerensis JCM 14085.</title>
        <authorList>
            <person name="Shin S.-K."/>
            <person name="Yi H."/>
        </authorList>
    </citation>
    <scope>NUCLEOTIDE SEQUENCE [LARGE SCALE GENOMIC DNA]</scope>
    <source>
        <strain evidence="11 12">JCM 14085</strain>
    </source>
</reference>
<evidence type="ECO:0000256" key="5">
    <source>
        <dbReference type="ARBA" id="ARBA00022989"/>
    </source>
</evidence>